<feature type="transmembrane region" description="Helical" evidence="6">
    <location>
        <begin position="552"/>
        <end position="571"/>
    </location>
</feature>
<evidence type="ECO:0000256" key="4">
    <source>
        <dbReference type="ARBA" id="ARBA00023136"/>
    </source>
</evidence>
<accession>W7I547</accession>
<dbReference type="FunFam" id="1.20.1250.20:FF:000196">
    <property type="entry name" value="MFS toxin efflux pump (AflT)"/>
    <property type="match status" value="1"/>
</dbReference>
<sequence length="656" mass="69704">MGSSAAEKATLGGLVLTLRALRYRTPAFSRSNFLSRESDQPRWASRMGAQETEKTAPEAAEAQPPNTTSSTNPSRASAEPSFGDSKDGGYQLDVLTDRAAPKSSSNSEDTALATVEKGADVIAETAGKDGDVQTSQEEEDDESQYPGGLALAILTTGLCLATFVVALDNSIIATAIPRITTQFNSIGDVGWYGSSYLLTQTSLQPSFGKVYTYFSVKWTFLIALAIFEVGSVICASAPSSSAFIIGRAIAGIGASAIFSGGMTIIGFTVPLRKRAIYIAALSSMFGISSVIGPLLGGAFTDAQKLTWRWCFWINLPIGGVAFAVVFFFFKSPERELAAGLTVLQRIKKIDILGAFFLVTAIVCLLLALQWGGFSYKWSNSKVWGCMIGFGLLLATFIYIQFREQDGATIPPRIFLRNRTVLAACTFNCFLSMGIYSHIFYLPFYFQAVQGTTAVQSGIRCIPYLISITVASIIVGGSVTAIGYYTPFMWASGIIFTIGCGLLHTLKVDSPSGVWIGYQIMAGFGAGMGIQIPFVAVQVVLNSTDMPVGNALAIFFNSLGGAIAISITQNIFTNTLLKELPKLAPTVDADLVIKVGATAIRTITTAETLPGVVLAYNRGITTAFILGIAVAGIAFFCSLGMEMKSVKGKKLGMGGGV</sequence>
<feature type="transmembrane region" description="Helical" evidence="6">
    <location>
        <begin position="276"/>
        <end position="299"/>
    </location>
</feature>
<feature type="compositionally biased region" description="Low complexity" evidence="5">
    <location>
        <begin position="57"/>
        <end position="68"/>
    </location>
</feature>
<feature type="transmembrane region" description="Helical" evidence="6">
    <location>
        <begin position="517"/>
        <end position="540"/>
    </location>
</feature>
<keyword evidence="9" id="KW-1185">Reference proteome</keyword>
<dbReference type="Pfam" id="PF07690">
    <property type="entry name" value="MFS_1"/>
    <property type="match status" value="1"/>
</dbReference>
<proteinExistence type="predicted"/>
<keyword evidence="2 6" id="KW-0812">Transmembrane</keyword>
<evidence type="ECO:0000313" key="9">
    <source>
        <dbReference type="Proteomes" id="UP000024837"/>
    </source>
</evidence>
<comment type="subcellular location">
    <subcellularLocation>
        <location evidence="1">Membrane</location>
        <topology evidence="1">Multi-pass membrane protein</topology>
    </subcellularLocation>
</comment>
<dbReference type="InterPro" id="IPR020846">
    <property type="entry name" value="MFS_dom"/>
</dbReference>
<evidence type="ECO:0000256" key="3">
    <source>
        <dbReference type="ARBA" id="ARBA00022989"/>
    </source>
</evidence>
<feature type="transmembrane region" description="Helical" evidence="6">
    <location>
        <begin position="218"/>
        <end position="238"/>
    </location>
</feature>
<dbReference type="GO" id="GO:0022857">
    <property type="term" value="F:transmembrane transporter activity"/>
    <property type="evidence" value="ECO:0007669"/>
    <property type="project" value="InterPro"/>
</dbReference>
<dbReference type="OrthoDB" id="10021397at2759"/>
<dbReference type="FunFam" id="1.20.1720.10:FF:000012">
    <property type="entry name" value="MFS toxin efflux pump (AflT)"/>
    <property type="match status" value="1"/>
</dbReference>
<gene>
    <name evidence="8" type="ORF">DRE_03162</name>
</gene>
<dbReference type="SUPFAM" id="SSF103473">
    <property type="entry name" value="MFS general substrate transporter"/>
    <property type="match status" value="1"/>
</dbReference>
<feature type="transmembrane region" description="Helical" evidence="6">
    <location>
        <begin position="420"/>
        <end position="441"/>
    </location>
</feature>
<dbReference type="EMBL" id="KI966409">
    <property type="protein sequence ID" value="EWC47542.1"/>
    <property type="molecule type" value="Genomic_DNA"/>
</dbReference>
<dbReference type="AlphaFoldDB" id="W7I547"/>
<dbReference type="PANTHER" id="PTHR23501">
    <property type="entry name" value="MAJOR FACILITATOR SUPERFAMILY"/>
    <property type="match status" value="1"/>
</dbReference>
<evidence type="ECO:0000256" key="2">
    <source>
        <dbReference type="ARBA" id="ARBA00022692"/>
    </source>
</evidence>
<dbReference type="HOGENOM" id="CLU_000960_22_1_1"/>
<feature type="transmembrane region" description="Helical" evidence="6">
    <location>
        <begin position="461"/>
        <end position="480"/>
    </location>
</feature>
<evidence type="ECO:0000256" key="6">
    <source>
        <dbReference type="SAM" id="Phobius"/>
    </source>
</evidence>
<feature type="transmembrane region" description="Helical" evidence="6">
    <location>
        <begin position="145"/>
        <end position="167"/>
    </location>
</feature>
<evidence type="ECO:0000259" key="7">
    <source>
        <dbReference type="PROSITE" id="PS50850"/>
    </source>
</evidence>
<keyword evidence="4 6" id="KW-0472">Membrane</keyword>
<evidence type="ECO:0000256" key="5">
    <source>
        <dbReference type="SAM" id="MobiDB-lite"/>
    </source>
</evidence>
<dbReference type="Gene3D" id="1.20.1250.20">
    <property type="entry name" value="MFS general substrate transporter like domains"/>
    <property type="match status" value="1"/>
</dbReference>
<dbReference type="PANTHER" id="PTHR23501:SF198">
    <property type="entry name" value="AZOLE RESISTANCE PROTEIN 1-RELATED"/>
    <property type="match status" value="1"/>
</dbReference>
<feature type="transmembrane region" description="Helical" evidence="6">
    <location>
        <begin position="619"/>
        <end position="640"/>
    </location>
</feature>
<evidence type="ECO:0000313" key="8">
    <source>
        <dbReference type="EMBL" id="EWC47542.1"/>
    </source>
</evidence>
<dbReference type="PROSITE" id="PS50850">
    <property type="entry name" value="MFS"/>
    <property type="match status" value="1"/>
</dbReference>
<keyword evidence="3 6" id="KW-1133">Transmembrane helix</keyword>
<dbReference type="GO" id="GO:0005886">
    <property type="term" value="C:plasma membrane"/>
    <property type="evidence" value="ECO:0007669"/>
    <property type="project" value="TreeGrafter"/>
</dbReference>
<feature type="transmembrane region" description="Helical" evidence="6">
    <location>
        <begin position="349"/>
        <end position="368"/>
    </location>
</feature>
<protein>
    <recommendedName>
        <fullName evidence="7">Major facilitator superfamily (MFS) profile domain-containing protein</fullName>
    </recommendedName>
</protein>
<feature type="transmembrane region" description="Helical" evidence="6">
    <location>
        <begin position="244"/>
        <end position="269"/>
    </location>
</feature>
<dbReference type="Proteomes" id="UP000024837">
    <property type="component" value="Unassembled WGS sequence"/>
</dbReference>
<feature type="domain" description="Major facilitator superfamily (MFS) profile" evidence="7">
    <location>
        <begin position="154"/>
        <end position="643"/>
    </location>
</feature>
<dbReference type="InterPro" id="IPR036259">
    <property type="entry name" value="MFS_trans_sf"/>
</dbReference>
<dbReference type="CDD" id="cd17502">
    <property type="entry name" value="MFS_Azr1_MDR_like"/>
    <property type="match status" value="1"/>
</dbReference>
<dbReference type="Gene3D" id="1.20.1720.10">
    <property type="entry name" value="Multidrug resistance protein D"/>
    <property type="match status" value="1"/>
</dbReference>
<reference evidence="8 9" key="1">
    <citation type="submission" date="2013-05" db="EMBL/GenBank/DDBJ databases">
        <title>Drechslerella stenobrocha genome reveals carnivorous origination and mechanical trapping mechanism of predatory fungi.</title>
        <authorList>
            <person name="Liu X."/>
            <person name="Zhang W."/>
            <person name="Liu K."/>
        </authorList>
    </citation>
    <scope>NUCLEOTIDE SEQUENCE [LARGE SCALE GENOMIC DNA]</scope>
    <source>
        <strain evidence="8 9">248</strain>
    </source>
</reference>
<feature type="region of interest" description="Disordered" evidence="5">
    <location>
        <begin position="29"/>
        <end position="90"/>
    </location>
</feature>
<feature type="transmembrane region" description="Helical" evidence="6">
    <location>
        <begin position="311"/>
        <end position="329"/>
    </location>
</feature>
<feature type="transmembrane region" description="Helical" evidence="6">
    <location>
        <begin position="380"/>
        <end position="399"/>
    </location>
</feature>
<name>W7I547_9PEZI</name>
<organism evidence="8 9">
    <name type="scientific">Drechslerella stenobrocha 248</name>
    <dbReference type="NCBI Taxonomy" id="1043628"/>
    <lineage>
        <taxon>Eukaryota</taxon>
        <taxon>Fungi</taxon>
        <taxon>Dikarya</taxon>
        <taxon>Ascomycota</taxon>
        <taxon>Pezizomycotina</taxon>
        <taxon>Orbiliomycetes</taxon>
        <taxon>Orbiliales</taxon>
        <taxon>Orbiliaceae</taxon>
        <taxon>Drechslerella</taxon>
    </lineage>
</organism>
<evidence type="ECO:0000256" key="1">
    <source>
        <dbReference type="ARBA" id="ARBA00004141"/>
    </source>
</evidence>
<dbReference type="InterPro" id="IPR011701">
    <property type="entry name" value="MFS"/>
</dbReference>